<evidence type="ECO:0000256" key="1">
    <source>
        <dbReference type="ARBA" id="ARBA00004123"/>
    </source>
</evidence>
<evidence type="ECO:0000256" key="8">
    <source>
        <dbReference type="SAM" id="MobiDB-lite"/>
    </source>
</evidence>
<dbReference type="EMBL" id="CANTUO010000004">
    <property type="protein sequence ID" value="CAI5759556.1"/>
    <property type="molecule type" value="Genomic_DNA"/>
</dbReference>
<keyword evidence="6 7" id="KW-0539">Nucleus</keyword>
<reference evidence="11" key="1">
    <citation type="submission" date="2022-12" db="EMBL/GenBank/DDBJ databases">
        <authorList>
            <person name="Brejova B."/>
        </authorList>
    </citation>
    <scope>NUCLEOTIDE SEQUENCE</scope>
</reference>
<dbReference type="Proteomes" id="UP001152885">
    <property type="component" value="Unassembled WGS sequence"/>
</dbReference>
<evidence type="ECO:0000259" key="9">
    <source>
        <dbReference type="Pfam" id="PF08743"/>
    </source>
</evidence>
<dbReference type="GO" id="GO:0006281">
    <property type="term" value="P:DNA repair"/>
    <property type="evidence" value="ECO:0007669"/>
    <property type="project" value="UniProtKB-UniRule"/>
</dbReference>
<feature type="compositionally biased region" description="Basic and acidic residues" evidence="8">
    <location>
        <begin position="171"/>
        <end position="183"/>
    </location>
</feature>
<keyword evidence="4 7" id="KW-0233">DNA recombination</keyword>
<keyword evidence="5 7" id="KW-0234">DNA repair</keyword>
<comment type="similarity">
    <text evidence="2 7">Belongs to the NSE4 family.</text>
</comment>
<dbReference type="Pfam" id="PF15412">
    <property type="entry name" value="Nse4-Nse3_bdg"/>
    <property type="match status" value="1"/>
</dbReference>
<evidence type="ECO:0000313" key="12">
    <source>
        <dbReference type="Proteomes" id="UP001152885"/>
    </source>
</evidence>
<dbReference type="AlphaFoldDB" id="A0A9W4XBK0"/>
<comment type="subunit">
    <text evidence="7">Component of the SMC5-SMC6 complex.</text>
</comment>
<dbReference type="GO" id="GO:0030915">
    <property type="term" value="C:Smc5-Smc6 complex"/>
    <property type="evidence" value="ECO:0007669"/>
    <property type="project" value="UniProtKB-UniRule"/>
</dbReference>
<feature type="domain" description="Non-structural maintenance of chromosome element 4 C-terminal" evidence="9">
    <location>
        <begin position="226"/>
        <end position="313"/>
    </location>
</feature>
<dbReference type="InterPro" id="IPR027786">
    <property type="entry name" value="Nse4/EID"/>
</dbReference>
<evidence type="ECO:0000256" key="3">
    <source>
        <dbReference type="ARBA" id="ARBA00022763"/>
    </source>
</evidence>
<dbReference type="GO" id="GO:0006310">
    <property type="term" value="P:DNA recombination"/>
    <property type="evidence" value="ECO:0007669"/>
    <property type="project" value="UniProtKB-UniRule"/>
</dbReference>
<keyword evidence="3 7" id="KW-0227">DNA damage</keyword>
<dbReference type="PANTHER" id="PTHR16140">
    <property type="entry name" value="NON-STRUCTURAL MAINTENANCE OF CHROMOSOMES ELEMENT 4"/>
    <property type="match status" value="1"/>
</dbReference>
<organism evidence="11 12">
    <name type="scientific">Candida verbasci</name>
    <dbReference type="NCBI Taxonomy" id="1227364"/>
    <lineage>
        <taxon>Eukaryota</taxon>
        <taxon>Fungi</taxon>
        <taxon>Dikarya</taxon>
        <taxon>Ascomycota</taxon>
        <taxon>Saccharomycotina</taxon>
        <taxon>Pichiomycetes</taxon>
        <taxon>Debaryomycetaceae</taxon>
        <taxon>Candida/Lodderomyces clade</taxon>
        <taxon>Candida</taxon>
    </lineage>
</organism>
<keyword evidence="12" id="KW-1185">Reference proteome</keyword>
<protein>
    <recommendedName>
        <fullName evidence="7">Non-structural maintenance of chromosomes element 4</fullName>
    </recommendedName>
</protein>
<evidence type="ECO:0000256" key="2">
    <source>
        <dbReference type="ARBA" id="ARBA00008997"/>
    </source>
</evidence>
<feature type="domain" description="Nse4/EID protein Nse3/MAGE-binding" evidence="10">
    <location>
        <begin position="65"/>
        <end position="123"/>
    </location>
</feature>
<dbReference type="PANTHER" id="PTHR16140:SF0">
    <property type="entry name" value="NON-STRUCTURAL MAINTENANCE OF CHROMOSOMES ELEMENT 4"/>
    <property type="match status" value="1"/>
</dbReference>
<dbReference type="InterPro" id="IPR029225">
    <property type="entry name" value="Nse4_Nse3-bd"/>
</dbReference>
<sequence>MSEKLSKADYFENYEKLRMKMKNEMNAAYKGEGSSISLNYLNELNKLYCLVQKQKIKDTKVHLEDSEVFKEASDFAALNARNIKFGNNLISLDDLDFLKHLKKFAKTNGSAIINDDLDDDDEEEEEEDIIEGEHIFNQTNWLSLGMLYYQVSKKPISVDFLNGPIESERKKINQRSRNIDDTKGGSSTTARQVEASDIQDNEEKNTAYMVRKIYEHYIQNDDGSGIIFYRFFINPFSFSQSIENLFFTSFLIKDGRLKLYDNDGIPTIKRVSNEELHQSQLDSSNVVSNHHIASFNYKVWKDSIEMYNISDCFLGHRTEQEDQMPNDV</sequence>
<gene>
    <name evidence="11" type="ORF">CANVERA_P4067</name>
</gene>
<proteinExistence type="inferred from homology"/>
<evidence type="ECO:0000259" key="10">
    <source>
        <dbReference type="Pfam" id="PF15412"/>
    </source>
</evidence>
<evidence type="ECO:0000256" key="4">
    <source>
        <dbReference type="ARBA" id="ARBA00023172"/>
    </source>
</evidence>
<accession>A0A9W4XBK0</accession>
<dbReference type="GO" id="GO:0005634">
    <property type="term" value="C:nucleus"/>
    <property type="evidence" value="ECO:0007669"/>
    <property type="project" value="UniProtKB-SubCell"/>
</dbReference>
<comment type="function">
    <text evidence="7">Component of the SMC5-SMC6 complex, that promotes sister chromatid alignment after DNA damage and facilitates double-stranded DNA breaks (DSBs) repair via homologous recombination between sister chromatids.</text>
</comment>
<dbReference type="Pfam" id="PF08743">
    <property type="entry name" value="Nse4_C"/>
    <property type="match status" value="1"/>
</dbReference>
<name>A0A9W4XBK0_9ASCO</name>
<evidence type="ECO:0000256" key="6">
    <source>
        <dbReference type="ARBA" id="ARBA00023242"/>
    </source>
</evidence>
<dbReference type="InterPro" id="IPR014854">
    <property type="entry name" value="Nse4_C"/>
</dbReference>
<dbReference type="OrthoDB" id="361242at2759"/>
<feature type="region of interest" description="Disordered" evidence="8">
    <location>
        <begin position="171"/>
        <end position="199"/>
    </location>
</feature>
<evidence type="ECO:0000256" key="7">
    <source>
        <dbReference type="RuleBase" id="RU365071"/>
    </source>
</evidence>
<evidence type="ECO:0000313" key="11">
    <source>
        <dbReference type="EMBL" id="CAI5759556.1"/>
    </source>
</evidence>
<comment type="caution">
    <text evidence="11">The sequence shown here is derived from an EMBL/GenBank/DDBJ whole genome shotgun (WGS) entry which is preliminary data.</text>
</comment>
<evidence type="ECO:0000256" key="5">
    <source>
        <dbReference type="ARBA" id="ARBA00023204"/>
    </source>
</evidence>
<comment type="subcellular location">
    <subcellularLocation>
        <location evidence="1 7">Nucleus</location>
    </subcellularLocation>
</comment>